<evidence type="ECO:0000256" key="4">
    <source>
        <dbReference type="ARBA" id="ARBA00023316"/>
    </source>
</evidence>
<dbReference type="CDD" id="cd14485">
    <property type="entry name" value="mltA_like_LT_A"/>
    <property type="match status" value="1"/>
</dbReference>
<keyword evidence="4" id="KW-0961">Cell wall biogenesis/degradation</keyword>
<dbReference type="PROSITE" id="PS51257">
    <property type="entry name" value="PROKAR_LIPOPROTEIN"/>
    <property type="match status" value="1"/>
</dbReference>
<reference evidence="9 10" key="1">
    <citation type="submission" date="2015-04" db="EMBL/GenBank/DDBJ databases">
        <title>Genome sequence of aromatic hydrocarbons-degrading Sphingobium chungbukense DJ77.</title>
        <authorList>
            <person name="Kim Y.-C."/>
            <person name="Chae J.-C."/>
        </authorList>
    </citation>
    <scope>NUCLEOTIDE SEQUENCE [LARGE SCALE GENOMIC DNA]</scope>
    <source>
        <strain evidence="9 10">DJ77</strain>
    </source>
</reference>
<dbReference type="GO" id="GO:0009253">
    <property type="term" value="P:peptidoglycan catabolic process"/>
    <property type="evidence" value="ECO:0007669"/>
    <property type="project" value="TreeGrafter"/>
</dbReference>
<accession>A0A0M3AWU2</accession>
<feature type="region of interest" description="Disordered" evidence="6">
    <location>
        <begin position="30"/>
        <end position="73"/>
    </location>
</feature>
<dbReference type="InterPro" id="IPR005300">
    <property type="entry name" value="MltA_B"/>
</dbReference>
<dbReference type="InterPro" id="IPR026044">
    <property type="entry name" value="MltA"/>
</dbReference>
<evidence type="ECO:0000313" key="10">
    <source>
        <dbReference type="Proteomes" id="UP000033874"/>
    </source>
</evidence>
<keyword evidence="10" id="KW-1185">Reference proteome</keyword>
<evidence type="ECO:0000256" key="1">
    <source>
        <dbReference type="ARBA" id="ARBA00001420"/>
    </source>
</evidence>
<sequence>MSLRRSGGALAAALLLSACAGGVIPPGAGGPAPVRPPRGGGETVISPVPATPRPTLPVTPPTATPPADSANAVSAGIARGPDIASLIPPGERSRKALQAFRLSCPSLMRRTDQSGLTSGSDWNNACAAASSWPESSANEFFSRYFEAVQVGPGTAFVTGYYEPEIAGARSRQPGYQVPIYRRPSHLIDVNLGLFSDSLKGKTIRGKVEGSNFVPFDDRSQIVAGSLAGRGLELAWAADPVEFFFLQVQGSGRLLLPDGGVMRIGYDGQNGRDYTGIGKLMKDRGLIQAGSMQDIMQYLRAHPEEGAAIMNENKSCVFFRELTGAGPLGAMGVAVTPEATVAADPRYVPLGAPVLLSLDRAEPNGIWIAQDTGGAIKGANRFDSFWGAGSNARGIAGGMSARGSALILLPVGSAARLGQN</sequence>
<dbReference type="RefSeq" id="WP_046761845.1">
    <property type="nucleotide sequence ID" value="NZ_LBIC01000001.1"/>
</dbReference>
<dbReference type="GO" id="GO:0019867">
    <property type="term" value="C:outer membrane"/>
    <property type="evidence" value="ECO:0007669"/>
    <property type="project" value="InterPro"/>
</dbReference>
<dbReference type="GO" id="GO:0004553">
    <property type="term" value="F:hydrolase activity, hydrolyzing O-glycosyl compounds"/>
    <property type="evidence" value="ECO:0007669"/>
    <property type="project" value="InterPro"/>
</dbReference>
<dbReference type="GO" id="GO:0071555">
    <property type="term" value="P:cell wall organization"/>
    <property type="evidence" value="ECO:0007669"/>
    <property type="project" value="UniProtKB-KW"/>
</dbReference>
<feature type="chain" id="PRO_5005650831" description="peptidoglycan lytic exotransglycosylase" evidence="7">
    <location>
        <begin position="21"/>
        <end position="419"/>
    </location>
</feature>
<dbReference type="STRING" id="56193.YP76_01510"/>
<dbReference type="PIRSF" id="PIRSF019422">
    <property type="entry name" value="MltA"/>
    <property type="match status" value="1"/>
</dbReference>
<dbReference type="SUPFAM" id="SSF50685">
    <property type="entry name" value="Barwin-like endoglucanases"/>
    <property type="match status" value="1"/>
</dbReference>
<dbReference type="Proteomes" id="UP000033874">
    <property type="component" value="Unassembled WGS sequence"/>
</dbReference>
<comment type="caution">
    <text evidence="9">The sequence shown here is derived from an EMBL/GenBank/DDBJ whole genome shotgun (WGS) entry which is preliminary data.</text>
</comment>
<dbReference type="SMART" id="SM00925">
    <property type="entry name" value="MltA"/>
    <property type="match status" value="1"/>
</dbReference>
<evidence type="ECO:0000256" key="2">
    <source>
        <dbReference type="ARBA" id="ARBA00012587"/>
    </source>
</evidence>
<dbReference type="EMBL" id="LBIC01000001">
    <property type="protein sequence ID" value="KKW93401.1"/>
    <property type="molecule type" value="Genomic_DNA"/>
</dbReference>
<dbReference type="CDD" id="cd14668">
    <property type="entry name" value="mlta_B"/>
    <property type="match status" value="1"/>
</dbReference>
<dbReference type="InterPro" id="IPR010611">
    <property type="entry name" value="3D_dom"/>
</dbReference>
<evidence type="ECO:0000256" key="5">
    <source>
        <dbReference type="ARBA" id="ARBA00030918"/>
    </source>
</evidence>
<name>A0A0M3AWU2_9SPHN</name>
<comment type="catalytic activity">
    <reaction evidence="1">
        <text>Exolytic cleavage of the (1-&gt;4)-beta-glycosidic linkage between N-acetylmuramic acid (MurNAc) and N-acetylglucosamine (GlcNAc) residues in peptidoglycan, from either the reducing or the non-reducing ends of the peptidoglycan chains, with concomitant formation of a 1,6-anhydrobond in the MurNAc residue.</text>
        <dbReference type="EC" id="4.2.2.n1"/>
    </reaction>
</comment>
<proteinExistence type="predicted"/>
<evidence type="ECO:0000256" key="7">
    <source>
        <dbReference type="SAM" id="SignalP"/>
    </source>
</evidence>
<dbReference type="InterPro" id="IPR036908">
    <property type="entry name" value="RlpA-like_sf"/>
</dbReference>
<dbReference type="Pfam" id="PF06725">
    <property type="entry name" value="3D"/>
    <property type="match status" value="1"/>
</dbReference>
<evidence type="ECO:0000313" key="9">
    <source>
        <dbReference type="EMBL" id="KKW93401.1"/>
    </source>
</evidence>
<dbReference type="GO" id="GO:0008933">
    <property type="term" value="F:peptidoglycan lytic transglycosylase activity"/>
    <property type="evidence" value="ECO:0007669"/>
    <property type="project" value="TreeGrafter"/>
</dbReference>
<organism evidence="9 10">
    <name type="scientific">Sphingobium chungbukense</name>
    <dbReference type="NCBI Taxonomy" id="56193"/>
    <lineage>
        <taxon>Bacteria</taxon>
        <taxon>Pseudomonadati</taxon>
        <taxon>Pseudomonadota</taxon>
        <taxon>Alphaproteobacteria</taxon>
        <taxon>Sphingomonadales</taxon>
        <taxon>Sphingomonadaceae</taxon>
        <taxon>Sphingobium</taxon>
    </lineage>
</organism>
<dbReference type="Gene3D" id="2.40.40.10">
    <property type="entry name" value="RlpA-like domain"/>
    <property type="match status" value="1"/>
</dbReference>
<dbReference type="Pfam" id="PF03562">
    <property type="entry name" value="MltA"/>
    <property type="match status" value="1"/>
</dbReference>
<protein>
    <recommendedName>
        <fullName evidence="2">peptidoglycan lytic exotransglycosylase</fullName>
        <ecNumber evidence="2">4.2.2.n1</ecNumber>
    </recommendedName>
    <alternativeName>
        <fullName evidence="5">Murein hydrolase A</fullName>
    </alternativeName>
</protein>
<dbReference type="AlphaFoldDB" id="A0A0M3AWU2"/>
<gene>
    <name evidence="9" type="ORF">YP76_01510</name>
</gene>
<evidence type="ECO:0000259" key="8">
    <source>
        <dbReference type="SMART" id="SM00925"/>
    </source>
</evidence>
<feature type="compositionally biased region" description="Pro residues" evidence="6">
    <location>
        <begin position="49"/>
        <end position="64"/>
    </location>
</feature>
<evidence type="ECO:0000256" key="6">
    <source>
        <dbReference type="SAM" id="MobiDB-lite"/>
    </source>
</evidence>
<keyword evidence="7" id="KW-0732">Signal</keyword>
<keyword evidence="3" id="KW-0456">Lyase</keyword>
<dbReference type="PANTHER" id="PTHR30124">
    <property type="entry name" value="MEMBRANE-BOUND LYTIC MUREIN TRANSGLYCOSYLASE A"/>
    <property type="match status" value="1"/>
</dbReference>
<dbReference type="PANTHER" id="PTHR30124:SF0">
    <property type="entry name" value="MEMBRANE-BOUND LYTIC MUREIN TRANSGLYCOSYLASE A"/>
    <property type="match status" value="1"/>
</dbReference>
<dbReference type="PATRIC" id="fig|56193.3.peg.310"/>
<feature type="domain" description="Lytic transglycosylase MltA" evidence="8">
    <location>
        <begin position="164"/>
        <end position="319"/>
    </location>
</feature>
<dbReference type="EC" id="4.2.2.n1" evidence="2"/>
<dbReference type="GO" id="GO:0009254">
    <property type="term" value="P:peptidoglycan turnover"/>
    <property type="evidence" value="ECO:0007669"/>
    <property type="project" value="InterPro"/>
</dbReference>
<feature type="signal peptide" evidence="7">
    <location>
        <begin position="1"/>
        <end position="20"/>
    </location>
</feature>
<dbReference type="Gene3D" id="2.40.240.50">
    <property type="entry name" value="Barwin-like endoglucanases"/>
    <property type="match status" value="1"/>
</dbReference>
<evidence type="ECO:0000256" key="3">
    <source>
        <dbReference type="ARBA" id="ARBA00023239"/>
    </source>
</evidence>